<keyword evidence="5 7" id="KW-0067">ATP-binding</keyword>
<dbReference type="Ensembl" id="ENSEBUT00000005215.1">
    <property type="protein sequence ID" value="ENSEBUP00000004778.1"/>
    <property type="gene ID" value="ENSEBUG00000003290.1"/>
</dbReference>
<dbReference type="Proteomes" id="UP000694388">
    <property type="component" value="Unplaced"/>
</dbReference>
<evidence type="ECO:0000256" key="1">
    <source>
        <dbReference type="ARBA" id="ARBA00012552"/>
    </source>
</evidence>
<dbReference type="SMART" id="SM00487">
    <property type="entry name" value="DEXDc"/>
    <property type="match status" value="1"/>
</dbReference>
<evidence type="ECO:0000256" key="6">
    <source>
        <dbReference type="ARBA" id="ARBA00047984"/>
    </source>
</evidence>
<dbReference type="EC" id="3.6.4.13" evidence="1"/>
<dbReference type="OMA" id="NRXSNND"/>
<reference evidence="11" key="1">
    <citation type="submission" date="2025-08" db="UniProtKB">
        <authorList>
            <consortium name="Ensembl"/>
        </authorList>
    </citation>
    <scope>IDENTIFICATION</scope>
</reference>
<accession>A0A8C4PYE1</accession>
<evidence type="ECO:0000256" key="5">
    <source>
        <dbReference type="ARBA" id="ARBA00022840"/>
    </source>
</evidence>
<evidence type="ECO:0000256" key="3">
    <source>
        <dbReference type="ARBA" id="ARBA00022801"/>
    </source>
</evidence>
<feature type="domain" description="Helicase C-terminal" evidence="10">
    <location>
        <begin position="313"/>
        <end position="473"/>
    </location>
</feature>
<evidence type="ECO:0000313" key="12">
    <source>
        <dbReference type="Proteomes" id="UP000694388"/>
    </source>
</evidence>
<proteinExistence type="inferred from homology"/>
<sequence>MRGRGMRRGRAGGDGHGDDDGQASGEPGKCRLILFGGFTFYFQPFLFNTEYYSAGINFEKYFDIPVEISGSDPPNPIQLDMTPELCANVERAGYSKLTPIQQHTIPAVQAGRDIMGCAQTGSGKTAAFLLPIVGEVLREEEALTTGQQGHPLALVVAPTRELAIQIHHEALKFSFQTVVRCVVLYGGTNVAHQLMQLRSGCHVLCGTPGRLNDFVRRGAVKLDKVRFWVLDEADRMLDMGFEPEVRSLSEAMPPREQRVTLMFSATFPPVVQELARTFLRPDYLFVAIGRVGSACRDVVQRILQMPTCEKRDTIVKMLTPGEGDCPEGIGSLAGAGSRTLIFTDTKKNADFLGCYLCLNEIPATTIHGDREQPEREQALADFRSGRFPVLVATSVAARGLDIGSVSAVVNYDLPTSVDEYVHRIGRTGRCGNTGAAISFVDPLKDGPMAEPLVQVLAEEVMFSPFCPFVYRISQKVVDGFGRNLVDMCVCDKEELIRFW</sequence>
<reference evidence="11" key="2">
    <citation type="submission" date="2025-09" db="UniProtKB">
        <authorList>
            <consortium name="Ensembl"/>
        </authorList>
    </citation>
    <scope>IDENTIFICATION</scope>
</reference>
<evidence type="ECO:0000256" key="4">
    <source>
        <dbReference type="ARBA" id="ARBA00022806"/>
    </source>
</evidence>
<organism evidence="11 12">
    <name type="scientific">Eptatretus burgeri</name>
    <name type="common">Inshore hagfish</name>
    <dbReference type="NCBI Taxonomy" id="7764"/>
    <lineage>
        <taxon>Eukaryota</taxon>
        <taxon>Metazoa</taxon>
        <taxon>Chordata</taxon>
        <taxon>Craniata</taxon>
        <taxon>Vertebrata</taxon>
        <taxon>Cyclostomata</taxon>
        <taxon>Myxini</taxon>
        <taxon>Myxiniformes</taxon>
        <taxon>Myxinidae</taxon>
        <taxon>Eptatretinae</taxon>
        <taxon>Eptatretus</taxon>
    </lineage>
</organism>
<dbReference type="PROSITE" id="PS51194">
    <property type="entry name" value="HELICASE_CTER"/>
    <property type="match status" value="1"/>
</dbReference>
<name>A0A8C4PYE1_EPTBU</name>
<comment type="similarity">
    <text evidence="7">Belongs to the DEAD box helicase family.</text>
</comment>
<dbReference type="SMART" id="SM00490">
    <property type="entry name" value="HELICc"/>
    <property type="match status" value="1"/>
</dbReference>
<evidence type="ECO:0000259" key="9">
    <source>
        <dbReference type="PROSITE" id="PS51192"/>
    </source>
</evidence>
<dbReference type="InterPro" id="IPR001650">
    <property type="entry name" value="Helicase_C-like"/>
</dbReference>
<dbReference type="GeneTree" id="ENSGT00940000157507"/>
<dbReference type="PANTHER" id="PTHR47958">
    <property type="entry name" value="ATP-DEPENDENT RNA HELICASE DBP3"/>
    <property type="match status" value="1"/>
</dbReference>
<dbReference type="InterPro" id="IPR027417">
    <property type="entry name" value="P-loop_NTPase"/>
</dbReference>
<feature type="domain" description="Helicase ATP-binding" evidence="9">
    <location>
        <begin position="105"/>
        <end position="285"/>
    </location>
</feature>
<dbReference type="PROSITE" id="PS00039">
    <property type="entry name" value="DEAD_ATP_HELICASE"/>
    <property type="match status" value="1"/>
</dbReference>
<dbReference type="InterPro" id="IPR000629">
    <property type="entry name" value="RNA-helicase_DEAD-box_CS"/>
</dbReference>
<dbReference type="Pfam" id="PF00270">
    <property type="entry name" value="DEAD"/>
    <property type="match status" value="1"/>
</dbReference>
<dbReference type="FunFam" id="3.40.50.300:FF:000397">
    <property type="entry name" value="Probable ATP-dependent RNA helicase DDX4"/>
    <property type="match status" value="1"/>
</dbReference>
<keyword evidence="3 7" id="KW-0378">Hydrolase</keyword>
<dbReference type="AlphaFoldDB" id="A0A8C4PYE1"/>
<evidence type="ECO:0000259" key="10">
    <source>
        <dbReference type="PROSITE" id="PS51194"/>
    </source>
</evidence>
<keyword evidence="4 7" id="KW-0347">Helicase</keyword>
<evidence type="ECO:0000256" key="7">
    <source>
        <dbReference type="RuleBase" id="RU000492"/>
    </source>
</evidence>
<dbReference type="Gene3D" id="3.40.50.300">
    <property type="entry name" value="P-loop containing nucleotide triphosphate hydrolases"/>
    <property type="match status" value="2"/>
</dbReference>
<evidence type="ECO:0000256" key="8">
    <source>
        <dbReference type="SAM" id="MobiDB-lite"/>
    </source>
</evidence>
<dbReference type="InterPro" id="IPR011545">
    <property type="entry name" value="DEAD/DEAH_box_helicase_dom"/>
</dbReference>
<dbReference type="GO" id="GO:0016787">
    <property type="term" value="F:hydrolase activity"/>
    <property type="evidence" value="ECO:0007669"/>
    <property type="project" value="UniProtKB-KW"/>
</dbReference>
<dbReference type="SUPFAM" id="SSF52540">
    <property type="entry name" value="P-loop containing nucleoside triphosphate hydrolases"/>
    <property type="match status" value="1"/>
</dbReference>
<dbReference type="Pfam" id="PF00271">
    <property type="entry name" value="Helicase_C"/>
    <property type="match status" value="1"/>
</dbReference>
<dbReference type="CDD" id="cd18787">
    <property type="entry name" value="SF2_C_DEAD"/>
    <property type="match status" value="1"/>
</dbReference>
<dbReference type="PROSITE" id="PS51192">
    <property type="entry name" value="HELICASE_ATP_BIND_1"/>
    <property type="match status" value="1"/>
</dbReference>
<evidence type="ECO:0000313" key="11">
    <source>
        <dbReference type="Ensembl" id="ENSEBUP00000004778.1"/>
    </source>
</evidence>
<evidence type="ECO:0000256" key="2">
    <source>
        <dbReference type="ARBA" id="ARBA00022741"/>
    </source>
</evidence>
<feature type="region of interest" description="Disordered" evidence="8">
    <location>
        <begin position="1"/>
        <end position="24"/>
    </location>
</feature>
<feature type="compositionally biased region" description="Basic residues" evidence="8">
    <location>
        <begin position="1"/>
        <end position="10"/>
    </location>
</feature>
<dbReference type="GO" id="GO:0003724">
    <property type="term" value="F:RNA helicase activity"/>
    <property type="evidence" value="ECO:0007669"/>
    <property type="project" value="UniProtKB-EC"/>
</dbReference>
<dbReference type="InterPro" id="IPR014001">
    <property type="entry name" value="Helicase_ATP-bd"/>
</dbReference>
<comment type="catalytic activity">
    <reaction evidence="6">
        <text>ATP + H2O = ADP + phosphate + H(+)</text>
        <dbReference type="Rhea" id="RHEA:13065"/>
        <dbReference type="ChEBI" id="CHEBI:15377"/>
        <dbReference type="ChEBI" id="CHEBI:15378"/>
        <dbReference type="ChEBI" id="CHEBI:30616"/>
        <dbReference type="ChEBI" id="CHEBI:43474"/>
        <dbReference type="ChEBI" id="CHEBI:456216"/>
        <dbReference type="EC" id="3.6.4.13"/>
    </reaction>
</comment>
<keyword evidence="12" id="KW-1185">Reference proteome</keyword>
<keyword evidence="2 7" id="KW-0547">Nucleotide-binding</keyword>
<protein>
    <recommendedName>
        <fullName evidence="1">RNA helicase</fullName>
        <ecNumber evidence="1">3.6.4.13</ecNumber>
    </recommendedName>
</protein>
<dbReference type="GO" id="GO:0005524">
    <property type="term" value="F:ATP binding"/>
    <property type="evidence" value="ECO:0007669"/>
    <property type="project" value="UniProtKB-KW"/>
</dbReference>
<dbReference type="GO" id="GO:0003676">
    <property type="term" value="F:nucleic acid binding"/>
    <property type="evidence" value="ECO:0007669"/>
    <property type="project" value="InterPro"/>
</dbReference>